<comment type="caution">
    <text evidence="2">The sequence shown here is derived from an EMBL/GenBank/DDBJ whole genome shotgun (WGS) entry which is preliminary data.</text>
</comment>
<reference evidence="2 3" key="1">
    <citation type="submission" date="2019-07" db="EMBL/GenBank/DDBJ databases">
        <title>Whole genome shotgun sequence of Pseudonocardia asaccharolytica NBRC 16224.</title>
        <authorList>
            <person name="Hosoyama A."/>
            <person name="Uohara A."/>
            <person name="Ohji S."/>
            <person name="Ichikawa N."/>
        </authorList>
    </citation>
    <scope>NUCLEOTIDE SEQUENCE [LARGE SCALE GENOMIC DNA]</scope>
    <source>
        <strain evidence="2 3">NBRC 16224</strain>
    </source>
</reference>
<sequence length="53" mass="5727">MSTSAMAIVDAGPTPLVRRPGLIHRRLAETYRRGRVLLAGDAAHIRSPFGGQE</sequence>
<dbReference type="Gene3D" id="3.50.50.60">
    <property type="entry name" value="FAD/NAD(P)-binding domain"/>
    <property type="match status" value="1"/>
</dbReference>
<protein>
    <recommendedName>
        <fullName evidence="1">FAD-binding domain-containing protein</fullName>
    </recommendedName>
</protein>
<dbReference type="InterPro" id="IPR036188">
    <property type="entry name" value="FAD/NAD-bd_sf"/>
</dbReference>
<feature type="domain" description="FAD-binding" evidence="1">
    <location>
        <begin position="23"/>
        <end position="52"/>
    </location>
</feature>
<dbReference type="SUPFAM" id="SSF51905">
    <property type="entry name" value="FAD/NAD(P)-binding domain"/>
    <property type="match status" value="1"/>
</dbReference>
<dbReference type="STRING" id="1123024.GCA_000423625_01051"/>
<dbReference type="GO" id="GO:0071949">
    <property type="term" value="F:FAD binding"/>
    <property type="evidence" value="ECO:0007669"/>
    <property type="project" value="InterPro"/>
</dbReference>
<keyword evidence="3" id="KW-1185">Reference proteome</keyword>
<evidence type="ECO:0000259" key="1">
    <source>
        <dbReference type="Pfam" id="PF01494"/>
    </source>
</evidence>
<name>A0A511CUS1_9PSEU</name>
<organism evidence="2 3">
    <name type="scientific">Pseudonocardia asaccharolytica DSM 44247 = NBRC 16224</name>
    <dbReference type="NCBI Taxonomy" id="1123024"/>
    <lineage>
        <taxon>Bacteria</taxon>
        <taxon>Bacillati</taxon>
        <taxon>Actinomycetota</taxon>
        <taxon>Actinomycetes</taxon>
        <taxon>Pseudonocardiales</taxon>
        <taxon>Pseudonocardiaceae</taxon>
        <taxon>Pseudonocardia</taxon>
    </lineage>
</organism>
<dbReference type="InterPro" id="IPR002938">
    <property type="entry name" value="FAD-bd"/>
</dbReference>
<dbReference type="EMBL" id="BJVI01000001">
    <property type="protein sequence ID" value="GEL16301.1"/>
    <property type="molecule type" value="Genomic_DNA"/>
</dbReference>
<evidence type="ECO:0000313" key="2">
    <source>
        <dbReference type="EMBL" id="GEL16301.1"/>
    </source>
</evidence>
<accession>A0A511CUS1</accession>
<gene>
    <name evidence="2" type="ORF">PA7_01380</name>
</gene>
<dbReference type="Proteomes" id="UP000321328">
    <property type="component" value="Unassembled WGS sequence"/>
</dbReference>
<dbReference type="AlphaFoldDB" id="A0A511CUS1"/>
<proteinExistence type="predicted"/>
<evidence type="ECO:0000313" key="3">
    <source>
        <dbReference type="Proteomes" id="UP000321328"/>
    </source>
</evidence>
<dbReference type="Pfam" id="PF01494">
    <property type="entry name" value="FAD_binding_3"/>
    <property type="match status" value="1"/>
</dbReference>